<name>A0AAD9G276_9STRA</name>
<sequence length="191" mass="21953">MAPNLTDLERREIIDEMLERSIDGVLPRGLCSELARRWGRDRATMINLWRSFQTATAESGAKDALKSNIKAKSGRKRRDRSEVCAKLRAVPVTERQVVRHTAANAGISTYMVAALQKEGVLLRRTSRIKPALTEENKFRRLEFALSNVDETTMKFDPMLNVIHVDEKWFNADKDKRSYLVFEDEKPPSRFS</sequence>
<evidence type="ECO:0008006" key="3">
    <source>
        <dbReference type="Google" id="ProtNLM"/>
    </source>
</evidence>
<organism evidence="1 2">
    <name type="scientific">Phytophthora citrophthora</name>
    <dbReference type="NCBI Taxonomy" id="4793"/>
    <lineage>
        <taxon>Eukaryota</taxon>
        <taxon>Sar</taxon>
        <taxon>Stramenopiles</taxon>
        <taxon>Oomycota</taxon>
        <taxon>Peronosporomycetes</taxon>
        <taxon>Peronosporales</taxon>
        <taxon>Peronosporaceae</taxon>
        <taxon>Phytophthora</taxon>
    </lineage>
</organism>
<accession>A0AAD9G276</accession>
<evidence type="ECO:0000313" key="2">
    <source>
        <dbReference type="Proteomes" id="UP001259832"/>
    </source>
</evidence>
<gene>
    <name evidence="1" type="ORF">P3T76_014183</name>
</gene>
<dbReference type="EMBL" id="JASMQC010000040">
    <property type="protein sequence ID" value="KAK1930223.1"/>
    <property type="molecule type" value="Genomic_DNA"/>
</dbReference>
<dbReference type="Proteomes" id="UP001259832">
    <property type="component" value="Unassembled WGS sequence"/>
</dbReference>
<dbReference type="AlphaFoldDB" id="A0AAD9G276"/>
<dbReference type="PANTHER" id="PTHR33889">
    <property type="entry name" value="OS04G0681850 PROTEIN"/>
    <property type="match status" value="1"/>
</dbReference>
<proteinExistence type="predicted"/>
<dbReference type="GO" id="GO:0003676">
    <property type="term" value="F:nucleic acid binding"/>
    <property type="evidence" value="ECO:0007669"/>
    <property type="project" value="InterPro"/>
</dbReference>
<reference evidence="1" key="1">
    <citation type="submission" date="2023-08" db="EMBL/GenBank/DDBJ databases">
        <title>Reference Genome Resource for the Citrus Pathogen Phytophthora citrophthora.</title>
        <authorList>
            <person name="Moller H."/>
            <person name="Coetzee B."/>
            <person name="Rose L.J."/>
            <person name="Van Niekerk J.M."/>
        </authorList>
    </citation>
    <scope>NUCLEOTIDE SEQUENCE</scope>
    <source>
        <strain evidence="1">STE-U-9442</strain>
    </source>
</reference>
<protein>
    <recommendedName>
        <fullName evidence="3">Transposase Tc1-like domain-containing protein</fullName>
    </recommendedName>
</protein>
<dbReference type="PANTHER" id="PTHR33889:SF7">
    <property type="entry name" value="OS04G0681850 PROTEIN"/>
    <property type="match status" value="1"/>
</dbReference>
<evidence type="ECO:0000313" key="1">
    <source>
        <dbReference type="EMBL" id="KAK1930223.1"/>
    </source>
</evidence>
<dbReference type="InterPro" id="IPR036397">
    <property type="entry name" value="RNaseH_sf"/>
</dbReference>
<dbReference type="Gene3D" id="3.30.420.10">
    <property type="entry name" value="Ribonuclease H-like superfamily/Ribonuclease H"/>
    <property type="match status" value="1"/>
</dbReference>
<comment type="caution">
    <text evidence="1">The sequence shown here is derived from an EMBL/GenBank/DDBJ whole genome shotgun (WGS) entry which is preliminary data.</text>
</comment>
<keyword evidence="2" id="KW-1185">Reference proteome</keyword>